<dbReference type="AlphaFoldDB" id="A0A1X7UG23"/>
<accession>A0A1X7UG23</accession>
<keyword evidence="1" id="KW-0472">Membrane</keyword>
<sequence length="67" mass="7473">MYNLLLVITTSVNQVIKLALLQILSTQLIHSGMVKVVILWNHLVVMFLVSHGFTETMVAIPLLTILS</sequence>
<dbReference type="InParanoid" id="A0A1X7UG23"/>
<keyword evidence="1" id="KW-1133">Transmembrane helix</keyword>
<evidence type="ECO:0000313" key="2">
    <source>
        <dbReference type="EnsemblMetazoa" id="Aqu2.1.26595_001"/>
    </source>
</evidence>
<proteinExistence type="predicted"/>
<keyword evidence="1" id="KW-0812">Transmembrane</keyword>
<evidence type="ECO:0000256" key="1">
    <source>
        <dbReference type="SAM" id="Phobius"/>
    </source>
</evidence>
<dbReference type="EnsemblMetazoa" id="Aqu2.1.26595_001">
    <property type="protein sequence ID" value="Aqu2.1.26595_001"/>
    <property type="gene ID" value="Aqu2.1.26595"/>
</dbReference>
<reference evidence="2" key="1">
    <citation type="submission" date="2017-05" db="UniProtKB">
        <authorList>
            <consortium name="EnsemblMetazoa"/>
        </authorList>
    </citation>
    <scope>IDENTIFICATION</scope>
</reference>
<feature type="transmembrane region" description="Helical" evidence="1">
    <location>
        <begin position="37"/>
        <end position="66"/>
    </location>
</feature>
<organism evidence="2">
    <name type="scientific">Amphimedon queenslandica</name>
    <name type="common">Sponge</name>
    <dbReference type="NCBI Taxonomy" id="400682"/>
    <lineage>
        <taxon>Eukaryota</taxon>
        <taxon>Metazoa</taxon>
        <taxon>Porifera</taxon>
        <taxon>Demospongiae</taxon>
        <taxon>Heteroscleromorpha</taxon>
        <taxon>Haplosclerida</taxon>
        <taxon>Niphatidae</taxon>
        <taxon>Amphimedon</taxon>
    </lineage>
</organism>
<name>A0A1X7UG23_AMPQE</name>
<protein>
    <submittedName>
        <fullName evidence="2">Uncharacterized protein</fullName>
    </submittedName>
</protein>